<name>A0A2Z5N4I2_BURPY</name>
<sequence>MNDEPGVSLLQWSMLENDGGTRHFVGADERDFTGRVSSEVVTFDRLTLRGQTQSGRIYQLIGLSDFNDFHGEIS</sequence>
<protein>
    <submittedName>
        <fullName evidence="1">Uncharacterized protein</fullName>
    </submittedName>
</protein>
<dbReference type="EMBL" id="CP024903">
    <property type="protein sequence ID" value="AXF24130.1"/>
    <property type="molecule type" value="Genomic_DNA"/>
</dbReference>
<evidence type="ECO:0000313" key="1">
    <source>
        <dbReference type="EMBL" id="AXF24130.1"/>
    </source>
</evidence>
<reference evidence="1 2" key="1">
    <citation type="journal article" date="2018" name="ISME J.">
        <title>Involvement of Burkholderiaceae and sulfurous volatiles in disease-suppressive soils.</title>
        <authorList>
            <person name="Carrion V.J."/>
            <person name="Cordovez V."/>
            <person name="Tyc O."/>
            <person name="Etalo D.W."/>
            <person name="de Bruijn I."/>
            <person name="de Jager V.C."/>
            <person name="Medema M.H."/>
            <person name="Eberl L."/>
            <person name="Raaijmakers J.M."/>
        </authorList>
    </citation>
    <scope>NUCLEOTIDE SEQUENCE [LARGE SCALE GENOMIC DNA]</scope>
    <source>
        <strain evidence="2">mHSR5</strain>
    </source>
</reference>
<gene>
    <name evidence="1" type="ORF">CUJ89_27765</name>
</gene>
<proteinExistence type="predicted"/>
<dbReference type="Proteomes" id="UP000253104">
    <property type="component" value="Chromosome mHSR5_B"/>
</dbReference>
<evidence type="ECO:0000313" key="2">
    <source>
        <dbReference type="Proteomes" id="UP000253104"/>
    </source>
</evidence>
<organism evidence="1 2">
    <name type="scientific">Burkholderia pyrrocinia</name>
    <name type="common">Pseudomonas pyrrocinia</name>
    <dbReference type="NCBI Taxonomy" id="60550"/>
    <lineage>
        <taxon>Bacteria</taxon>
        <taxon>Pseudomonadati</taxon>
        <taxon>Pseudomonadota</taxon>
        <taxon>Betaproteobacteria</taxon>
        <taxon>Burkholderiales</taxon>
        <taxon>Burkholderiaceae</taxon>
        <taxon>Burkholderia</taxon>
        <taxon>Burkholderia cepacia complex</taxon>
    </lineage>
</organism>
<dbReference type="AlphaFoldDB" id="A0A2Z5N4I2"/>
<accession>A0A2Z5N4I2</accession>